<dbReference type="InterPro" id="IPR011989">
    <property type="entry name" value="ARM-like"/>
</dbReference>
<reference evidence="8" key="1">
    <citation type="submission" date="2013-12" db="EMBL/GenBank/DDBJ databases">
        <title>The Genome Sequence of Aphanomyces invadans NJM9701.</title>
        <authorList>
            <consortium name="The Broad Institute Genomics Platform"/>
            <person name="Russ C."/>
            <person name="Tyler B."/>
            <person name="van West P."/>
            <person name="Dieguez-Uribeondo J."/>
            <person name="Young S.K."/>
            <person name="Zeng Q."/>
            <person name="Gargeya S."/>
            <person name="Fitzgerald M."/>
            <person name="Abouelleil A."/>
            <person name="Alvarado L."/>
            <person name="Chapman S.B."/>
            <person name="Gainer-Dewar J."/>
            <person name="Goldberg J."/>
            <person name="Griggs A."/>
            <person name="Gujja S."/>
            <person name="Hansen M."/>
            <person name="Howarth C."/>
            <person name="Imamovic A."/>
            <person name="Ireland A."/>
            <person name="Larimer J."/>
            <person name="McCowan C."/>
            <person name="Murphy C."/>
            <person name="Pearson M."/>
            <person name="Poon T.W."/>
            <person name="Priest M."/>
            <person name="Roberts A."/>
            <person name="Saif S."/>
            <person name="Shea T."/>
            <person name="Sykes S."/>
            <person name="Wortman J."/>
            <person name="Nusbaum C."/>
            <person name="Birren B."/>
        </authorList>
    </citation>
    <scope>NUCLEOTIDE SEQUENCE [LARGE SCALE GENOMIC DNA]</scope>
    <source>
        <strain evidence="8">NJM9701</strain>
    </source>
</reference>
<evidence type="ECO:0000256" key="3">
    <source>
        <dbReference type="ARBA" id="ARBA00022737"/>
    </source>
</evidence>
<sequence length="806" mass="91257">MSAYHARSASNNTCVKKQDAFDLSMFAPPTSPTPQDDDDSIHGMRNYAIGPRIQRSMSAPPMAENVGRLPPPMYAQSEYAESPADASMSPPEYYYYYAPKSHNPRLPISYNNWEAMQRQHYARHTTSTLHRVQISERRRGGSEESTDSQARLSSNKDFEAAVAAAGGHSLHHFVSNQDAEHHHAHCLSPTDSSDSNSSSSVRPVNKTLIDRIQEDFPRTPSPVFGYTPATLEVSQGTIFPDLGGIPDVKELPPDFLQNMKRLNLSHGRDNGSHFSSKTRSNSFLFPPGSMLPPPGMMPHPHHSQYPMYFGRYPRGGGVPFMEHHMSHRQYMDSYDAQIGDPSSRPDIRLLPLPHNYDYDKPLYTGCYIAPSQHEARLYHQRGAAAWDAVQEACDNSTSDHHVEPEGFAPHYQRNHIQVQPSVMRAKAKTCPGISVPQQGAPQHSQQRSVLLEDFDFRTMTTSKPSKWELVDARGHIVEFSKDQHGSRFIQLKLETAKPDIKDIVFSEVAPVALQLMTDVFGNYVIQKFFDHGNPQHITQLMRVIQGHMLDLALHMYGCRVIQKALESTDDLDLKLDLICELQGHVLHCIKDQNGNHVIQKCIEILPWKVPSVVEDMSRASFLLESFENNVDTMSTHPYGCRVIQRVLEKCSDEQMAPILREIQDSYGLLVNDQYGNYVIQHVLQHGPPSQRTALINRIYPDIIRFSYHKFSSNVIEKCLSYASVKQLRVIMHHILNSSDNGECPLQIMMKDQYANYVVQKLIDVADSTERDKMAAIIKSHAANLKRYTHGKHILNRLEKLTGQKII</sequence>
<accession>A0A024UJZ7</accession>
<comment type="subcellular location">
    <subcellularLocation>
        <location evidence="1">Cytoplasm</location>
    </subcellularLocation>
</comment>
<evidence type="ECO:0000256" key="5">
    <source>
        <dbReference type="PROSITE-ProRule" id="PRU00317"/>
    </source>
</evidence>
<dbReference type="PROSITE" id="PS50302">
    <property type="entry name" value="PUM"/>
    <property type="match status" value="6"/>
</dbReference>
<protein>
    <recommendedName>
        <fullName evidence="7">PUM-HD domain-containing protein</fullName>
    </recommendedName>
</protein>
<gene>
    <name evidence="8" type="ORF">H310_02733</name>
</gene>
<dbReference type="Gene3D" id="1.25.10.10">
    <property type="entry name" value="Leucine-rich Repeat Variant"/>
    <property type="match status" value="1"/>
</dbReference>
<feature type="region of interest" description="Disordered" evidence="6">
    <location>
        <begin position="180"/>
        <end position="202"/>
    </location>
</feature>
<feature type="repeat" description="Pumilio" evidence="5">
    <location>
        <begin position="625"/>
        <end position="660"/>
    </location>
</feature>
<dbReference type="PROSITE" id="PS50303">
    <property type="entry name" value="PUM_HD"/>
    <property type="match status" value="1"/>
</dbReference>
<evidence type="ECO:0000256" key="1">
    <source>
        <dbReference type="ARBA" id="ARBA00004496"/>
    </source>
</evidence>
<name>A0A024UJZ7_9STRA</name>
<evidence type="ECO:0000256" key="6">
    <source>
        <dbReference type="SAM" id="MobiDB-lite"/>
    </source>
</evidence>
<organism evidence="8">
    <name type="scientific">Aphanomyces invadans</name>
    <dbReference type="NCBI Taxonomy" id="157072"/>
    <lineage>
        <taxon>Eukaryota</taxon>
        <taxon>Sar</taxon>
        <taxon>Stramenopiles</taxon>
        <taxon>Oomycota</taxon>
        <taxon>Saprolegniomycetes</taxon>
        <taxon>Saprolegniales</taxon>
        <taxon>Verrucalvaceae</taxon>
        <taxon>Aphanomyces</taxon>
    </lineage>
</organism>
<dbReference type="VEuPathDB" id="FungiDB:H310_02733"/>
<evidence type="ECO:0000256" key="4">
    <source>
        <dbReference type="ARBA" id="ARBA00022884"/>
    </source>
</evidence>
<dbReference type="AlphaFoldDB" id="A0A024UJZ7"/>
<dbReference type="PANTHER" id="PTHR12537">
    <property type="entry name" value="RNA BINDING PROTEIN PUMILIO-RELATED"/>
    <property type="match status" value="1"/>
</dbReference>
<feature type="repeat" description="Pumilio" evidence="5">
    <location>
        <begin position="697"/>
        <end position="732"/>
    </location>
</feature>
<dbReference type="PANTHER" id="PTHR12537:SF12">
    <property type="entry name" value="MATERNAL PROTEIN PUMILIO"/>
    <property type="match status" value="1"/>
</dbReference>
<dbReference type="eggNOG" id="KOG1488">
    <property type="taxonomic scope" value="Eukaryota"/>
</dbReference>
<feature type="repeat" description="Pumilio" evidence="5">
    <location>
        <begin position="542"/>
        <end position="580"/>
    </location>
</feature>
<feature type="repeat" description="Pumilio" evidence="5">
    <location>
        <begin position="733"/>
        <end position="778"/>
    </location>
</feature>
<dbReference type="OrthoDB" id="668540at2759"/>
<dbReference type="InterPro" id="IPR033133">
    <property type="entry name" value="PUM-HD"/>
</dbReference>
<evidence type="ECO:0000313" key="8">
    <source>
        <dbReference type="EMBL" id="ETW06490.1"/>
    </source>
</evidence>
<feature type="compositionally biased region" description="Low complexity" evidence="6">
    <location>
        <begin position="191"/>
        <end position="200"/>
    </location>
</feature>
<dbReference type="InterPro" id="IPR033712">
    <property type="entry name" value="Pumilio_RNA-bd"/>
</dbReference>
<dbReference type="RefSeq" id="XP_008864565.1">
    <property type="nucleotide sequence ID" value="XM_008866343.1"/>
</dbReference>
<dbReference type="GO" id="GO:0003729">
    <property type="term" value="F:mRNA binding"/>
    <property type="evidence" value="ECO:0007669"/>
    <property type="project" value="TreeGrafter"/>
</dbReference>
<keyword evidence="2" id="KW-0963">Cytoplasm</keyword>
<dbReference type="SUPFAM" id="SSF48371">
    <property type="entry name" value="ARM repeat"/>
    <property type="match status" value="1"/>
</dbReference>
<evidence type="ECO:0000259" key="7">
    <source>
        <dbReference type="PROSITE" id="PS50303"/>
    </source>
</evidence>
<feature type="region of interest" description="Disordered" evidence="6">
    <location>
        <begin position="123"/>
        <end position="154"/>
    </location>
</feature>
<evidence type="ECO:0000256" key="2">
    <source>
        <dbReference type="ARBA" id="ARBA00022490"/>
    </source>
</evidence>
<feature type="domain" description="PUM-HD" evidence="7">
    <location>
        <begin position="446"/>
        <end position="801"/>
    </location>
</feature>
<dbReference type="SMART" id="SM00025">
    <property type="entry name" value="Pumilio"/>
    <property type="match status" value="8"/>
</dbReference>
<dbReference type="STRING" id="157072.A0A024UJZ7"/>
<proteinExistence type="predicted"/>
<dbReference type="InterPro" id="IPR001313">
    <property type="entry name" value="Pumilio_RNA-bd_rpt"/>
</dbReference>
<feature type="repeat" description="Pumilio" evidence="5">
    <location>
        <begin position="661"/>
        <end position="696"/>
    </location>
</feature>
<feature type="repeat" description="Pumilio" evidence="5">
    <location>
        <begin position="468"/>
        <end position="506"/>
    </location>
</feature>
<keyword evidence="3" id="KW-0677">Repeat</keyword>
<dbReference type="InterPro" id="IPR016024">
    <property type="entry name" value="ARM-type_fold"/>
</dbReference>
<dbReference type="CDD" id="cd07920">
    <property type="entry name" value="Pumilio"/>
    <property type="match status" value="1"/>
</dbReference>
<dbReference type="GeneID" id="20079783"/>
<keyword evidence="4" id="KW-0694">RNA-binding</keyword>
<feature type="compositionally biased region" description="Basic and acidic residues" evidence="6">
    <location>
        <begin position="133"/>
        <end position="142"/>
    </location>
</feature>
<dbReference type="EMBL" id="KI913955">
    <property type="protein sequence ID" value="ETW06490.1"/>
    <property type="molecule type" value="Genomic_DNA"/>
</dbReference>
<dbReference type="GO" id="GO:0005737">
    <property type="term" value="C:cytoplasm"/>
    <property type="evidence" value="ECO:0007669"/>
    <property type="project" value="UniProtKB-SubCell"/>
</dbReference>
<dbReference type="FunFam" id="1.25.10.10:FF:000004">
    <property type="entry name" value="Pumilio homolog 1 isoform 2"/>
    <property type="match status" value="1"/>
</dbReference>
<dbReference type="Pfam" id="PF00806">
    <property type="entry name" value="PUF"/>
    <property type="match status" value="8"/>
</dbReference>
<dbReference type="GO" id="GO:0010608">
    <property type="term" value="P:post-transcriptional regulation of gene expression"/>
    <property type="evidence" value="ECO:0007669"/>
    <property type="project" value="TreeGrafter"/>
</dbReference>